<keyword evidence="3" id="KW-1185">Reference proteome</keyword>
<dbReference type="Proteomes" id="UP000789901">
    <property type="component" value="Unassembled WGS sequence"/>
</dbReference>
<reference evidence="2 3" key="1">
    <citation type="submission" date="2021-06" db="EMBL/GenBank/DDBJ databases">
        <authorList>
            <person name="Kallberg Y."/>
            <person name="Tangrot J."/>
            <person name="Rosling A."/>
        </authorList>
    </citation>
    <scope>NUCLEOTIDE SEQUENCE [LARGE SCALE GENOMIC DNA]</scope>
    <source>
        <strain evidence="2 3">120-4 pot B 10/14</strain>
    </source>
</reference>
<sequence length="100" mass="11472">PDYVKYNINTSNAKNSNSTTSETTNNNQSSTKSVNEFKDYINEKYLLASEAAWRIFHYPITTSDPLVQILPIHLLNTNIPQYSRSQNNSSSILLLNHYFL</sequence>
<gene>
    <name evidence="2" type="ORF">GMARGA_LOCUS14822</name>
</gene>
<evidence type="ECO:0000256" key="1">
    <source>
        <dbReference type="SAM" id="MobiDB-lite"/>
    </source>
</evidence>
<feature type="region of interest" description="Disordered" evidence="1">
    <location>
        <begin position="1"/>
        <end position="34"/>
    </location>
</feature>
<dbReference type="EMBL" id="CAJVQB010009988">
    <property type="protein sequence ID" value="CAG8735617.1"/>
    <property type="molecule type" value="Genomic_DNA"/>
</dbReference>
<accession>A0ABN7V7Y4</accession>
<organism evidence="2 3">
    <name type="scientific">Gigaspora margarita</name>
    <dbReference type="NCBI Taxonomy" id="4874"/>
    <lineage>
        <taxon>Eukaryota</taxon>
        <taxon>Fungi</taxon>
        <taxon>Fungi incertae sedis</taxon>
        <taxon>Mucoromycota</taxon>
        <taxon>Glomeromycotina</taxon>
        <taxon>Glomeromycetes</taxon>
        <taxon>Diversisporales</taxon>
        <taxon>Gigasporaceae</taxon>
        <taxon>Gigaspora</taxon>
    </lineage>
</organism>
<feature type="compositionally biased region" description="Low complexity" evidence="1">
    <location>
        <begin position="7"/>
        <end position="34"/>
    </location>
</feature>
<evidence type="ECO:0000313" key="2">
    <source>
        <dbReference type="EMBL" id="CAG8735617.1"/>
    </source>
</evidence>
<feature type="non-terminal residue" evidence="2">
    <location>
        <position position="1"/>
    </location>
</feature>
<name>A0ABN7V7Y4_GIGMA</name>
<proteinExistence type="predicted"/>
<comment type="caution">
    <text evidence="2">The sequence shown here is derived from an EMBL/GenBank/DDBJ whole genome shotgun (WGS) entry which is preliminary data.</text>
</comment>
<evidence type="ECO:0000313" key="3">
    <source>
        <dbReference type="Proteomes" id="UP000789901"/>
    </source>
</evidence>
<protein>
    <submittedName>
        <fullName evidence="2">10386_t:CDS:1</fullName>
    </submittedName>
</protein>